<accession>A0A7Z7VMS0</accession>
<dbReference type="Gene3D" id="3.40.50.300">
    <property type="entry name" value="P-loop containing nucleotide triphosphate hydrolases"/>
    <property type="match status" value="1"/>
</dbReference>
<feature type="domain" description="Bacterial type II secretion system protein E" evidence="5">
    <location>
        <begin position="379"/>
        <end position="774"/>
    </location>
</feature>
<evidence type="ECO:0000313" key="7">
    <source>
        <dbReference type="Proteomes" id="UP000294145"/>
    </source>
</evidence>
<feature type="transmembrane region" description="Helical" evidence="4">
    <location>
        <begin position="12"/>
        <end position="29"/>
    </location>
</feature>
<keyword evidence="3" id="KW-0067">ATP-binding</keyword>
<proteinExistence type="inferred from homology"/>
<keyword evidence="4" id="KW-1133">Transmembrane helix</keyword>
<keyword evidence="4" id="KW-0472">Membrane</keyword>
<dbReference type="RefSeq" id="WP_154813825.1">
    <property type="nucleotide sequence ID" value="NZ_SISP01000020.1"/>
</dbReference>
<gene>
    <name evidence="6" type="ORF">EYB64_12405</name>
</gene>
<organism evidence="6 7">
    <name type="scientific">Vibrio cholerae</name>
    <dbReference type="NCBI Taxonomy" id="666"/>
    <lineage>
        <taxon>Bacteria</taxon>
        <taxon>Pseudomonadati</taxon>
        <taxon>Pseudomonadota</taxon>
        <taxon>Gammaproteobacteria</taxon>
        <taxon>Vibrionales</taxon>
        <taxon>Vibrionaceae</taxon>
        <taxon>Vibrio</taxon>
    </lineage>
</organism>
<dbReference type="EMBL" id="SISP01000020">
    <property type="protein sequence ID" value="TBM41370.1"/>
    <property type="molecule type" value="Genomic_DNA"/>
</dbReference>
<evidence type="ECO:0000259" key="5">
    <source>
        <dbReference type="Pfam" id="PF00437"/>
    </source>
</evidence>
<dbReference type="SUPFAM" id="SSF52540">
    <property type="entry name" value="P-loop containing nucleoside triphosphate hydrolases"/>
    <property type="match status" value="1"/>
</dbReference>
<dbReference type="InterPro" id="IPR001482">
    <property type="entry name" value="T2SS/T4SS_dom"/>
</dbReference>
<dbReference type="PANTHER" id="PTHR30258:SF1">
    <property type="entry name" value="PROTEIN TRANSPORT PROTEIN HOFB HOMOLOG"/>
    <property type="match status" value="1"/>
</dbReference>
<comment type="caution">
    <text evidence="6">The sequence shown here is derived from an EMBL/GenBank/DDBJ whole genome shotgun (WGS) entry which is preliminary data.</text>
</comment>
<evidence type="ECO:0000256" key="3">
    <source>
        <dbReference type="ARBA" id="ARBA00022840"/>
    </source>
</evidence>
<name>A0A7Z7VMS0_VIBCL</name>
<dbReference type="GO" id="GO:0005886">
    <property type="term" value="C:plasma membrane"/>
    <property type="evidence" value="ECO:0007669"/>
    <property type="project" value="TreeGrafter"/>
</dbReference>
<dbReference type="GO" id="GO:0005524">
    <property type="term" value="F:ATP binding"/>
    <property type="evidence" value="ECO:0007669"/>
    <property type="project" value="UniProtKB-KW"/>
</dbReference>
<dbReference type="Pfam" id="PF00437">
    <property type="entry name" value="T2SSE"/>
    <property type="match status" value="1"/>
</dbReference>
<keyword evidence="2" id="KW-0547">Nucleotide-binding</keyword>
<evidence type="ECO:0000256" key="2">
    <source>
        <dbReference type="ARBA" id="ARBA00022741"/>
    </source>
</evidence>
<dbReference type="AlphaFoldDB" id="A0A7Z7VMS0"/>
<evidence type="ECO:0000256" key="4">
    <source>
        <dbReference type="SAM" id="Phobius"/>
    </source>
</evidence>
<keyword evidence="4" id="KW-0812">Transmembrane</keyword>
<dbReference type="Proteomes" id="UP000294145">
    <property type="component" value="Unassembled WGS sequence"/>
</dbReference>
<sequence length="795" mass="88884">MNLENLDKKSVFQIIGILVLVSLTLWMLFDDSDDLVVPTVNAAIKEENAIPSSQCETLPERMLKIPAPNANELILAARLLREAADPTFAAASIELQKKRDLAEIEQKTWKLKADTAESEARWAKARAEKNLISKTGTSTTVGSGAWNGSDNNDLRLNQNNALSNDNVISESDSTDQYRLGSPMDSSGTVSVFLDRWYSVKVGQYAKGFLVESYDKNIECVFLKIKKRMRKFQFALTDEVRMFDNPNEVSEVSSNTLKPSFSELITKSELEKKSPYLASSVLNVLSDESNRNGGIICCFYDDNTFVFDKEYVKDSADWVMIAAKVAEAAETTSPLKYCHAERETILSELNRAKTLQKKEKKNSNNEFQEYTGKSAEFISVLGEFYKAGASDVHFVLSGDECLVYGRYNGVIGLIPRRLKYQDALSMISAVFFKSGQHASEEFKVNGDRGTKLPDVPLLNKDGGSDFIELRIHYRSLTNGERGNKVCAVRFTSSGKARKLDDLNIIDDRTLNVLKSVMSSSSGMILITGPTGGGKSTLMHACLAEKPKDAIVHTVEDPIEQVSEDPLTFQGEKKDGEDELKDLMRLDPDIIVAGEMRDAETAQDALAMARTGHLVLSTFHANDSLSALERLVDMGIGYSVLSQDALIKLTTAQRLVPVLCKCKKRVTPYQEGAKRSVYTATWQNWMKVANEEKFSRLVELAKNKKLFVRNEEGCIECARTGIRDRQLIVEYTIFDATARRFIKNGDLAGLRESLVQRGWRSLSDQAWELIEQGITDPDLASRQVQNLIMDSSREWQY</sequence>
<protein>
    <recommendedName>
        <fullName evidence="5">Bacterial type II secretion system protein E domain-containing protein</fullName>
    </recommendedName>
</protein>
<evidence type="ECO:0000256" key="1">
    <source>
        <dbReference type="ARBA" id="ARBA00006611"/>
    </source>
</evidence>
<dbReference type="GO" id="GO:0016887">
    <property type="term" value="F:ATP hydrolysis activity"/>
    <property type="evidence" value="ECO:0007669"/>
    <property type="project" value="TreeGrafter"/>
</dbReference>
<dbReference type="PANTHER" id="PTHR30258">
    <property type="entry name" value="TYPE II SECRETION SYSTEM PROTEIN GSPE-RELATED"/>
    <property type="match status" value="1"/>
</dbReference>
<reference evidence="6 7" key="1">
    <citation type="submission" date="2019-02" db="EMBL/GenBank/DDBJ databases">
        <title>Genomic plasticity associated with the antimicrobial resistance in Vibrio cholerae.</title>
        <authorList>
            <person name="Verma J."/>
            <person name="Bag S."/>
            <person name="Saha B."/>
            <person name="Kumar P."/>
            <person name="Ghosh T.S."/>
            <person name="Dayal M."/>
            <person name="Senapati T."/>
            <person name="Mehra S."/>
            <person name="Dey P."/>
            <person name="Desigamani A."/>
            <person name="Kumar D."/>
            <person name="Rana P."/>
            <person name="Kumar B."/>
            <person name="Maiti T.K."/>
            <person name="Sharma N.C."/>
            <person name="Bhadra R.K."/>
            <person name="Mutreja A."/>
            <person name="Nair G.B."/>
            <person name="Ramamurthy T."/>
            <person name="Das B."/>
        </authorList>
    </citation>
    <scope>NUCLEOTIDE SEQUENCE [LARGE SCALE GENOMIC DNA]</scope>
    <source>
        <strain evidence="6 7">IDH06781</strain>
    </source>
</reference>
<comment type="similarity">
    <text evidence="1">Belongs to the GSP E family.</text>
</comment>
<evidence type="ECO:0000313" key="6">
    <source>
        <dbReference type="EMBL" id="TBM41370.1"/>
    </source>
</evidence>
<dbReference type="InterPro" id="IPR027417">
    <property type="entry name" value="P-loop_NTPase"/>
</dbReference>